<proteinExistence type="predicted"/>
<accession>A0AAV6UWZ6</accession>
<dbReference type="Proteomes" id="UP000827092">
    <property type="component" value="Unassembled WGS sequence"/>
</dbReference>
<dbReference type="GO" id="GO:0005829">
    <property type="term" value="C:cytosol"/>
    <property type="evidence" value="ECO:0007669"/>
    <property type="project" value="TreeGrafter"/>
</dbReference>
<dbReference type="InterPro" id="IPR031751">
    <property type="entry name" value="DUF4735"/>
</dbReference>
<feature type="chain" id="PRO_5044011965" evidence="1">
    <location>
        <begin position="18"/>
        <end position="316"/>
    </location>
</feature>
<name>A0AAV6UWZ6_9ARAC</name>
<keyword evidence="1" id="KW-0732">Signal</keyword>
<comment type="caution">
    <text evidence="2">The sequence shown here is derived from an EMBL/GenBank/DDBJ whole genome shotgun (WGS) entry which is preliminary data.</text>
</comment>
<dbReference type="AlphaFoldDB" id="A0AAV6UWZ6"/>
<sequence length="316" mass="36062">MGAVVFVLLCAFCGVQGGLIDALGKGLDFMEANIGDINLDAVLGTRLVEEQLTSYFDLEADVMPHDIYNRIVALRDKARFISNEGMSQVAKNDPQYFQALGQVMAPSVRPVWYPSQRLSSEAVIVPLPCSRSAFNETDSDTCLQEIVGTERQKNTCMLSSRCVQKMTSPGQRDYMLTHQVLYWQLVEMRGCRESIPHRIRTNLCSNVMRDAKRIAEAQFPRNHRDLFMEQVGLCGMWGFRDFYKDQWVDTFLSWQQESGCYNDRAKWHCADNLTKDVQPRMKRREKIHKDGCLSHKTAVALLAMAVSIRFELEKAV</sequence>
<keyword evidence="3" id="KW-1185">Reference proteome</keyword>
<dbReference type="PANTHER" id="PTHR33539">
    <property type="entry name" value="UPF0764 PROTEIN C16ORF89"/>
    <property type="match status" value="1"/>
</dbReference>
<dbReference type="GO" id="GO:0016020">
    <property type="term" value="C:membrane"/>
    <property type="evidence" value="ECO:0007669"/>
    <property type="project" value="TreeGrafter"/>
</dbReference>
<reference evidence="2 3" key="1">
    <citation type="journal article" date="2022" name="Nat. Ecol. Evol.">
        <title>A masculinizing supergene underlies an exaggerated male reproductive morph in a spider.</title>
        <authorList>
            <person name="Hendrickx F."/>
            <person name="De Corte Z."/>
            <person name="Sonet G."/>
            <person name="Van Belleghem S.M."/>
            <person name="Kostlbacher S."/>
            <person name="Vangestel C."/>
        </authorList>
    </citation>
    <scope>NUCLEOTIDE SEQUENCE [LARGE SCALE GENOMIC DNA]</scope>
    <source>
        <strain evidence="2">W744_W776</strain>
    </source>
</reference>
<feature type="signal peptide" evidence="1">
    <location>
        <begin position="1"/>
        <end position="17"/>
    </location>
</feature>
<gene>
    <name evidence="2" type="ORF">JTE90_018266</name>
</gene>
<organism evidence="2 3">
    <name type="scientific">Oedothorax gibbosus</name>
    <dbReference type="NCBI Taxonomy" id="931172"/>
    <lineage>
        <taxon>Eukaryota</taxon>
        <taxon>Metazoa</taxon>
        <taxon>Ecdysozoa</taxon>
        <taxon>Arthropoda</taxon>
        <taxon>Chelicerata</taxon>
        <taxon>Arachnida</taxon>
        <taxon>Araneae</taxon>
        <taxon>Araneomorphae</taxon>
        <taxon>Entelegynae</taxon>
        <taxon>Araneoidea</taxon>
        <taxon>Linyphiidae</taxon>
        <taxon>Erigoninae</taxon>
        <taxon>Oedothorax</taxon>
    </lineage>
</organism>
<evidence type="ECO:0000256" key="1">
    <source>
        <dbReference type="SAM" id="SignalP"/>
    </source>
</evidence>
<evidence type="ECO:0000313" key="2">
    <source>
        <dbReference type="EMBL" id="KAG8188860.1"/>
    </source>
</evidence>
<dbReference type="EMBL" id="JAFNEN010000228">
    <property type="protein sequence ID" value="KAG8188860.1"/>
    <property type="molecule type" value="Genomic_DNA"/>
</dbReference>
<protein>
    <submittedName>
        <fullName evidence="2">Uncharacterized protein</fullName>
    </submittedName>
</protein>
<dbReference type="Pfam" id="PF15882">
    <property type="entry name" value="DUF4735"/>
    <property type="match status" value="1"/>
</dbReference>
<evidence type="ECO:0000313" key="3">
    <source>
        <dbReference type="Proteomes" id="UP000827092"/>
    </source>
</evidence>
<dbReference type="PANTHER" id="PTHR33539:SF1">
    <property type="entry name" value="UPF0764 PROTEIN C16ORF89"/>
    <property type="match status" value="1"/>
</dbReference>